<proteinExistence type="predicted"/>
<dbReference type="EMBL" id="FN649760">
    <property type="protein sequence ID" value="CBN76147.1"/>
    <property type="molecule type" value="Genomic_DNA"/>
</dbReference>
<evidence type="ECO:0000313" key="4">
    <source>
        <dbReference type="Proteomes" id="UP000002630"/>
    </source>
</evidence>
<evidence type="ECO:0008006" key="5">
    <source>
        <dbReference type="Google" id="ProtNLM"/>
    </source>
</evidence>
<dbReference type="OrthoDB" id="194375at2759"/>
<organism evidence="3 4">
    <name type="scientific">Ectocarpus siliculosus</name>
    <name type="common">Brown alga</name>
    <name type="synonym">Conferva siliculosa</name>
    <dbReference type="NCBI Taxonomy" id="2880"/>
    <lineage>
        <taxon>Eukaryota</taxon>
        <taxon>Sar</taxon>
        <taxon>Stramenopiles</taxon>
        <taxon>Ochrophyta</taxon>
        <taxon>PX clade</taxon>
        <taxon>Phaeophyceae</taxon>
        <taxon>Ectocarpales</taxon>
        <taxon>Ectocarpaceae</taxon>
        <taxon>Ectocarpus</taxon>
    </lineage>
</organism>
<dbReference type="InParanoid" id="D8LLG7"/>
<feature type="coiled-coil region" evidence="1">
    <location>
        <begin position="137"/>
        <end position="211"/>
    </location>
</feature>
<evidence type="ECO:0000256" key="2">
    <source>
        <dbReference type="SAM" id="MobiDB-lite"/>
    </source>
</evidence>
<keyword evidence="4" id="KW-1185">Reference proteome</keyword>
<gene>
    <name evidence="3" type="ORF">Esi_0361_0007</name>
</gene>
<dbReference type="AlphaFoldDB" id="D8LLG7"/>
<feature type="region of interest" description="Disordered" evidence="2">
    <location>
        <begin position="64"/>
        <end position="83"/>
    </location>
</feature>
<keyword evidence="1" id="KW-0175">Coiled coil</keyword>
<accession>D8LLG7</accession>
<sequence>MSVPSNIRNEWLILETYQQILADEKQAEEDRRAQTVTFTCGRLSRSPEALQRCKQGLDEQIQQKLARSEKERREADARREQQRRALVEHQALQEELKESSRRKTLEEKCVRATQILGNERRRERERQNRKVEEARILEDCKRKLAEEKERQLQKRKQIAESLREMNRENVAKLAMREKQKIADAEEDKRLMKEYRERLDREQAERTAAHNKRLQRYEMIGNQWAESGAGKRQHDKDIAEERRILAEAAIKEKIDEDREIRDKEALRVDRLRCLEDNKRLMGDKAARKKADEKLEAEYAQQFRVQGEMHVAKGLERKREMVREKKAYARMLEDQIRETRAALRTVQMTDTERKMNGELLRKLQGDRDLQERISRRLLQK</sequence>
<dbReference type="Proteomes" id="UP000002630">
    <property type="component" value="Unassembled WGS sequence"/>
</dbReference>
<feature type="compositionally biased region" description="Basic and acidic residues" evidence="2">
    <location>
        <begin position="66"/>
        <end position="83"/>
    </location>
</feature>
<name>D8LLG7_ECTSI</name>
<reference evidence="3 4" key="1">
    <citation type="journal article" date="2010" name="Nature">
        <title>The Ectocarpus genome and the independent evolution of multicellularity in brown algae.</title>
        <authorList>
            <person name="Cock J.M."/>
            <person name="Sterck L."/>
            <person name="Rouze P."/>
            <person name="Scornet D."/>
            <person name="Allen A.E."/>
            <person name="Amoutzias G."/>
            <person name="Anthouard V."/>
            <person name="Artiguenave F."/>
            <person name="Aury J.M."/>
            <person name="Badger J.H."/>
            <person name="Beszteri B."/>
            <person name="Billiau K."/>
            <person name="Bonnet E."/>
            <person name="Bothwell J.H."/>
            <person name="Bowler C."/>
            <person name="Boyen C."/>
            <person name="Brownlee C."/>
            <person name="Carrano C.J."/>
            <person name="Charrier B."/>
            <person name="Cho G.Y."/>
            <person name="Coelho S.M."/>
            <person name="Collen J."/>
            <person name="Corre E."/>
            <person name="Da Silva C."/>
            <person name="Delage L."/>
            <person name="Delaroque N."/>
            <person name="Dittami S.M."/>
            <person name="Doulbeau S."/>
            <person name="Elias M."/>
            <person name="Farnham G."/>
            <person name="Gachon C.M."/>
            <person name="Gschloessl B."/>
            <person name="Heesch S."/>
            <person name="Jabbari K."/>
            <person name="Jubin C."/>
            <person name="Kawai H."/>
            <person name="Kimura K."/>
            <person name="Kloareg B."/>
            <person name="Kupper F.C."/>
            <person name="Lang D."/>
            <person name="Le Bail A."/>
            <person name="Leblanc C."/>
            <person name="Lerouge P."/>
            <person name="Lohr M."/>
            <person name="Lopez P.J."/>
            <person name="Martens C."/>
            <person name="Maumus F."/>
            <person name="Michel G."/>
            <person name="Miranda-Saavedra D."/>
            <person name="Morales J."/>
            <person name="Moreau H."/>
            <person name="Motomura T."/>
            <person name="Nagasato C."/>
            <person name="Napoli C.A."/>
            <person name="Nelson D.R."/>
            <person name="Nyvall-Collen P."/>
            <person name="Peters A.F."/>
            <person name="Pommier C."/>
            <person name="Potin P."/>
            <person name="Poulain J."/>
            <person name="Quesneville H."/>
            <person name="Read B."/>
            <person name="Rensing S.A."/>
            <person name="Ritter A."/>
            <person name="Rousvoal S."/>
            <person name="Samanta M."/>
            <person name="Samson G."/>
            <person name="Schroeder D.C."/>
            <person name="Segurens B."/>
            <person name="Strittmatter M."/>
            <person name="Tonon T."/>
            <person name="Tregear J.W."/>
            <person name="Valentin K."/>
            <person name="von Dassow P."/>
            <person name="Yamagishi T."/>
            <person name="Van de Peer Y."/>
            <person name="Wincker P."/>
        </authorList>
    </citation>
    <scope>NUCLEOTIDE SEQUENCE [LARGE SCALE GENOMIC DNA]</scope>
    <source>
        <strain evidence="4">Ec32 / CCAP1310/4</strain>
    </source>
</reference>
<protein>
    <recommendedName>
        <fullName evidence="5">Trichohyalin-plectin-homology domain-containing protein</fullName>
    </recommendedName>
</protein>
<evidence type="ECO:0000313" key="3">
    <source>
        <dbReference type="EMBL" id="CBN76147.1"/>
    </source>
</evidence>
<evidence type="ECO:0000256" key="1">
    <source>
        <dbReference type="SAM" id="Coils"/>
    </source>
</evidence>